<dbReference type="InterPro" id="IPR052340">
    <property type="entry name" value="RNase_Y/CdgJ"/>
</dbReference>
<dbReference type="Pfam" id="PF08668">
    <property type="entry name" value="HDOD"/>
    <property type="match status" value="1"/>
</dbReference>
<sequence>MGVLSQRIVLRLLADAGLRPAALQLIPLAAAEDELAAGFSRPALAELAAAFPCVIAAGDDARLPPAIRDAARAAGCRIVDDGAILVPDAPPAAPLPGGVRYLAGDALLQLPARSVADKTGSRTLALRLAQLVASDAETREIEEVFRLEPTLSYHLLRLVNSPGVGAGRQITSFAQAILILGRNQLRRWLNLLLFAARKDDPRAPMLMARASARARSLELLAKAAGYDRDGQERAFMAGMFSLLGVMFGMPLADVLQPLRLDESVVAALLRREGELGDLMAAVEAGERGDLDRLAGRLADAVAADVDVDGIFLDAHRWTLGLIREAGESGHG</sequence>
<reference evidence="2" key="1">
    <citation type="submission" date="2020-11" db="EMBL/GenBank/DDBJ databases">
        <title>Azospira restricta DSM 18626 genome sequence.</title>
        <authorList>
            <person name="Moe W.M."/>
        </authorList>
    </citation>
    <scope>NUCLEOTIDE SEQUENCE</scope>
    <source>
        <strain evidence="2">DSM 18626</strain>
    </source>
</reference>
<keyword evidence="3" id="KW-1185">Reference proteome</keyword>
<dbReference type="Gene3D" id="1.10.3210.10">
    <property type="entry name" value="Hypothetical protein af1432"/>
    <property type="match status" value="1"/>
</dbReference>
<proteinExistence type="predicted"/>
<dbReference type="PROSITE" id="PS51833">
    <property type="entry name" value="HDOD"/>
    <property type="match status" value="1"/>
</dbReference>
<dbReference type="RefSeq" id="WP_203385724.1">
    <property type="nucleotide sequence ID" value="NZ_CP064781.1"/>
</dbReference>
<evidence type="ECO:0000313" key="3">
    <source>
        <dbReference type="Proteomes" id="UP000663444"/>
    </source>
</evidence>
<dbReference type="InterPro" id="IPR013976">
    <property type="entry name" value="HDOD"/>
</dbReference>
<organism evidence="2 3">
    <name type="scientific">Azospira restricta</name>
    <dbReference type="NCBI Taxonomy" id="404405"/>
    <lineage>
        <taxon>Bacteria</taxon>
        <taxon>Pseudomonadati</taxon>
        <taxon>Pseudomonadota</taxon>
        <taxon>Betaproteobacteria</taxon>
        <taxon>Rhodocyclales</taxon>
        <taxon>Rhodocyclaceae</taxon>
        <taxon>Azospira</taxon>
    </lineage>
</organism>
<evidence type="ECO:0000259" key="1">
    <source>
        <dbReference type="PROSITE" id="PS51833"/>
    </source>
</evidence>
<dbReference type="PANTHER" id="PTHR33525">
    <property type="match status" value="1"/>
</dbReference>
<protein>
    <submittedName>
        <fullName evidence="2">HDOD domain-containing protein</fullName>
    </submittedName>
</protein>
<feature type="domain" description="HDOD" evidence="1">
    <location>
        <begin position="118"/>
        <end position="307"/>
    </location>
</feature>
<dbReference type="KEGG" id="ares:IWH25_10325"/>
<gene>
    <name evidence="2" type="ORF">IWH25_10325</name>
</gene>
<dbReference type="AlphaFoldDB" id="A0A974PVT9"/>
<accession>A0A974PVT9</accession>
<dbReference type="PANTHER" id="PTHR33525:SF4">
    <property type="entry name" value="CYCLIC DI-GMP PHOSPHODIESTERASE CDGJ"/>
    <property type="match status" value="1"/>
</dbReference>
<dbReference type="EMBL" id="CP064781">
    <property type="protein sequence ID" value="QRJ62196.1"/>
    <property type="molecule type" value="Genomic_DNA"/>
</dbReference>
<name>A0A974PVT9_9RHOO</name>
<dbReference type="Proteomes" id="UP000663444">
    <property type="component" value="Chromosome"/>
</dbReference>
<evidence type="ECO:0000313" key="2">
    <source>
        <dbReference type="EMBL" id="QRJ62196.1"/>
    </source>
</evidence>
<dbReference type="SUPFAM" id="SSF109604">
    <property type="entry name" value="HD-domain/PDEase-like"/>
    <property type="match status" value="1"/>
</dbReference>